<keyword evidence="3" id="KW-1185">Reference proteome</keyword>
<proteinExistence type="predicted"/>
<reference evidence="2" key="1">
    <citation type="submission" date="2023-06" db="EMBL/GenBank/DDBJ databases">
        <authorList>
            <consortium name="Lawrence Berkeley National Laboratory"/>
            <person name="Ahrendt S."/>
            <person name="Sahu N."/>
            <person name="Indic B."/>
            <person name="Wong-Bajracharya J."/>
            <person name="Merenyi Z."/>
            <person name="Ke H.-M."/>
            <person name="Monk M."/>
            <person name="Kocsube S."/>
            <person name="Drula E."/>
            <person name="Lipzen A."/>
            <person name="Balint B."/>
            <person name="Henrissat B."/>
            <person name="Andreopoulos B."/>
            <person name="Martin F.M."/>
            <person name="Harder C.B."/>
            <person name="Rigling D."/>
            <person name="Ford K.L."/>
            <person name="Foster G.D."/>
            <person name="Pangilinan J."/>
            <person name="Papanicolaou A."/>
            <person name="Barry K."/>
            <person name="LaButti K."/>
            <person name="Viragh M."/>
            <person name="Koriabine M."/>
            <person name="Yan M."/>
            <person name="Riley R."/>
            <person name="Champramary S."/>
            <person name="Plett K.L."/>
            <person name="Tsai I.J."/>
            <person name="Slot J."/>
            <person name="Sipos G."/>
            <person name="Plett J."/>
            <person name="Nagy L.G."/>
            <person name="Grigoriev I.V."/>
        </authorList>
    </citation>
    <scope>NUCLEOTIDE SEQUENCE</scope>
    <source>
        <strain evidence="2">CCBAS 213</strain>
    </source>
</reference>
<sequence>MSMNFSGLQIEALTLKERHFQAYQRLSLSNASSWIRYANDGRKTWVAARALQQEIDELKGKLKMAILQAKKDRVRAARAPNGQDGDEVSSANSSGPPDSIV</sequence>
<dbReference type="EMBL" id="JAUEPS010000001">
    <property type="protein sequence ID" value="KAK0469195.1"/>
    <property type="molecule type" value="Genomic_DNA"/>
</dbReference>
<comment type="caution">
    <text evidence="2">The sequence shown here is derived from an EMBL/GenBank/DDBJ whole genome shotgun (WGS) entry which is preliminary data.</text>
</comment>
<dbReference type="GeneID" id="85359760"/>
<dbReference type="Proteomes" id="UP001175211">
    <property type="component" value="Unassembled WGS sequence"/>
</dbReference>
<name>A0AA39NP17_ARMTA</name>
<evidence type="ECO:0000313" key="2">
    <source>
        <dbReference type="EMBL" id="KAK0469195.1"/>
    </source>
</evidence>
<dbReference type="AlphaFoldDB" id="A0AA39NP17"/>
<organism evidence="2 3">
    <name type="scientific">Armillaria tabescens</name>
    <name type="common">Ringless honey mushroom</name>
    <name type="synonym">Agaricus tabescens</name>
    <dbReference type="NCBI Taxonomy" id="1929756"/>
    <lineage>
        <taxon>Eukaryota</taxon>
        <taxon>Fungi</taxon>
        <taxon>Dikarya</taxon>
        <taxon>Basidiomycota</taxon>
        <taxon>Agaricomycotina</taxon>
        <taxon>Agaricomycetes</taxon>
        <taxon>Agaricomycetidae</taxon>
        <taxon>Agaricales</taxon>
        <taxon>Marasmiineae</taxon>
        <taxon>Physalacriaceae</taxon>
        <taxon>Desarmillaria</taxon>
    </lineage>
</organism>
<protein>
    <submittedName>
        <fullName evidence="2">Uncharacterized protein</fullName>
    </submittedName>
</protein>
<accession>A0AA39NP17</accession>
<feature type="compositionally biased region" description="Polar residues" evidence="1">
    <location>
        <begin position="89"/>
        <end position="101"/>
    </location>
</feature>
<evidence type="ECO:0000313" key="3">
    <source>
        <dbReference type="Proteomes" id="UP001175211"/>
    </source>
</evidence>
<dbReference type="RefSeq" id="XP_060338988.1">
    <property type="nucleotide sequence ID" value="XM_060476212.1"/>
</dbReference>
<feature type="region of interest" description="Disordered" evidence="1">
    <location>
        <begin position="73"/>
        <end position="101"/>
    </location>
</feature>
<evidence type="ECO:0000256" key="1">
    <source>
        <dbReference type="SAM" id="MobiDB-lite"/>
    </source>
</evidence>
<gene>
    <name evidence="2" type="ORF">EV420DRAFT_1633620</name>
</gene>